<name>A0AAI9H339_ECOLX</name>
<keyword evidence="1" id="KW-0732">Signal</keyword>
<protein>
    <submittedName>
        <fullName evidence="2">Uncharacterized protein</fullName>
    </submittedName>
</protein>
<feature type="chain" id="PRO_5042511309" evidence="1">
    <location>
        <begin position="21"/>
        <end position="157"/>
    </location>
</feature>
<gene>
    <name evidence="2" type="ORF">P6223_005228</name>
</gene>
<sequence>MAMKKYLIVFFMMFSASAMAKIGYVDEHQKKIDLEVKELTEKYKKECEGKRNRTMCRFDALDKASFEMEDEYRGADKYNHEHYDGLTKDQAAAKLHELIKLYDIVSKDERNPESWPGKLNTLTINGEINYIIKKYWPTRIDTCGKICAELLLRQIGK</sequence>
<proteinExistence type="predicted"/>
<reference evidence="2" key="1">
    <citation type="submission" date="2024-02" db="EMBL/GenBank/DDBJ databases">
        <authorList>
            <consortium name="Clinical and Environmental Microbiology Branch: Whole genome sequencing antimicrobial resistance pathogens in the healthcare setting"/>
        </authorList>
    </citation>
    <scope>NUCLEOTIDE SEQUENCE</scope>
    <source>
        <strain evidence="2">2023CK-00345</strain>
    </source>
</reference>
<organism evidence="2">
    <name type="scientific">Escherichia coli</name>
    <dbReference type="NCBI Taxonomy" id="562"/>
    <lineage>
        <taxon>Bacteria</taxon>
        <taxon>Pseudomonadati</taxon>
        <taxon>Pseudomonadota</taxon>
        <taxon>Gammaproteobacteria</taxon>
        <taxon>Enterobacterales</taxon>
        <taxon>Enterobacteriaceae</taxon>
        <taxon>Escherichia</taxon>
    </lineage>
</organism>
<feature type="signal peptide" evidence="1">
    <location>
        <begin position="1"/>
        <end position="20"/>
    </location>
</feature>
<comment type="caution">
    <text evidence="2">The sequence shown here is derived from an EMBL/GenBank/DDBJ whole genome shotgun (WGS) entry which is preliminary data.</text>
</comment>
<dbReference type="AlphaFoldDB" id="A0AAI9H339"/>
<accession>A0AAI9H339</accession>
<dbReference type="EMBL" id="ABLFQU030000090">
    <property type="protein sequence ID" value="EMM0028539.1"/>
    <property type="molecule type" value="Genomic_DNA"/>
</dbReference>
<evidence type="ECO:0000313" key="2">
    <source>
        <dbReference type="EMBL" id="EMM0028539.1"/>
    </source>
</evidence>
<evidence type="ECO:0000256" key="1">
    <source>
        <dbReference type="SAM" id="SignalP"/>
    </source>
</evidence>